<dbReference type="PANTHER" id="PTHR22916:SF3">
    <property type="entry name" value="UDP-GLCNAC:BETAGAL BETA-1,3-N-ACETYLGLUCOSAMINYLTRANSFERASE-LIKE PROTEIN 1"/>
    <property type="match status" value="1"/>
</dbReference>
<comment type="caution">
    <text evidence="2">The sequence shown here is derived from an EMBL/GenBank/DDBJ whole genome shotgun (WGS) entry which is preliminary data.</text>
</comment>
<keyword evidence="3" id="KW-1185">Reference proteome</keyword>
<dbReference type="SUPFAM" id="SSF53448">
    <property type="entry name" value="Nucleotide-diphospho-sugar transferases"/>
    <property type="match status" value="1"/>
</dbReference>
<feature type="domain" description="Glycosyltransferase 2-like" evidence="1">
    <location>
        <begin position="8"/>
        <end position="111"/>
    </location>
</feature>
<organism evidence="2 3">
    <name type="scientific">Meridianimaribacter flavus</name>
    <dbReference type="NCBI Taxonomy" id="571115"/>
    <lineage>
        <taxon>Bacteria</taxon>
        <taxon>Pseudomonadati</taxon>
        <taxon>Bacteroidota</taxon>
        <taxon>Flavobacteriia</taxon>
        <taxon>Flavobacteriales</taxon>
        <taxon>Flavobacteriaceae</taxon>
        <taxon>Meridianimaribacter</taxon>
    </lineage>
</organism>
<keyword evidence="2" id="KW-0808">Transferase</keyword>
<gene>
    <name evidence="2" type="ORF">A8975_0184</name>
</gene>
<proteinExistence type="predicted"/>
<evidence type="ECO:0000259" key="1">
    <source>
        <dbReference type="Pfam" id="PF00535"/>
    </source>
</evidence>
<dbReference type="Proteomes" id="UP000294930">
    <property type="component" value="Unassembled WGS sequence"/>
</dbReference>
<reference evidence="2 3" key="1">
    <citation type="submission" date="2019-03" db="EMBL/GenBank/DDBJ databases">
        <title>Genomic Encyclopedia of Type Strains, Phase III (KMG-III): the genomes of soil and plant-associated and newly described type strains.</title>
        <authorList>
            <person name="Whitman W."/>
        </authorList>
    </citation>
    <scope>NUCLEOTIDE SEQUENCE [LARGE SCALE GENOMIC DNA]</scope>
    <source>
        <strain evidence="2 3">CGMCC 1.10957</strain>
    </source>
</reference>
<evidence type="ECO:0000313" key="2">
    <source>
        <dbReference type="EMBL" id="TDY13591.1"/>
    </source>
</evidence>
<dbReference type="Gene3D" id="3.90.550.10">
    <property type="entry name" value="Spore Coat Polysaccharide Biosynthesis Protein SpsA, Chain A"/>
    <property type="match status" value="1"/>
</dbReference>
<dbReference type="InterPro" id="IPR029044">
    <property type="entry name" value="Nucleotide-diphossugar_trans"/>
</dbReference>
<dbReference type="RefSeq" id="WP_134198356.1">
    <property type="nucleotide sequence ID" value="NZ_SOQZ01000001.1"/>
</dbReference>
<sequence>MIETPKISIITVVYNGEAYLQQTINSIKKQTYKNVEYIIIDGGSTDKTIDIINDNEKTISKWVSEPDNGLYDAMNKGIKMASGELIGIVNSDDWYENNTVEQVVNAYIKNKEKKIFHGDKNCIKLNGDIKLKKAKNNPFLIKYYGMVLNHPTMFVHKDIYKHYQYNTQLRSVSDYQFTLTNYLDNKNKFHYIPQVLSNFRLGGISGNLKFKKILSENYIARKNAGMNFASRSFALVFRILVEVYFKLSRKKNDY</sequence>
<dbReference type="GO" id="GO:0016740">
    <property type="term" value="F:transferase activity"/>
    <property type="evidence" value="ECO:0007669"/>
    <property type="project" value="UniProtKB-KW"/>
</dbReference>
<dbReference type="PANTHER" id="PTHR22916">
    <property type="entry name" value="GLYCOSYLTRANSFERASE"/>
    <property type="match status" value="1"/>
</dbReference>
<dbReference type="InterPro" id="IPR001173">
    <property type="entry name" value="Glyco_trans_2-like"/>
</dbReference>
<evidence type="ECO:0000313" key="3">
    <source>
        <dbReference type="Proteomes" id="UP000294930"/>
    </source>
</evidence>
<protein>
    <submittedName>
        <fullName evidence="2">Glycosyl transferase family 2</fullName>
    </submittedName>
</protein>
<dbReference type="EMBL" id="SOQZ01000001">
    <property type="protein sequence ID" value="TDY13591.1"/>
    <property type="molecule type" value="Genomic_DNA"/>
</dbReference>
<name>A0ABY2G802_9FLAO</name>
<dbReference type="Pfam" id="PF00535">
    <property type="entry name" value="Glycos_transf_2"/>
    <property type="match status" value="1"/>
</dbReference>
<accession>A0ABY2G802</accession>
<dbReference type="CDD" id="cd06433">
    <property type="entry name" value="GT_2_WfgS_like"/>
    <property type="match status" value="1"/>
</dbReference>